<evidence type="ECO:0000259" key="13">
    <source>
        <dbReference type="PROSITE" id="PS50011"/>
    </source>
</evidence>
<feature type="domain" description="CRIB" evidence="14">
    <location>
        <begin position="129"/>
        <end position="142"/>
    </location>
</feature>
<dbReference type="PROSITE" id="PS50108">
    <property type="entry name" value="CRIB"/>
    <property type="match status" value="1"/>
</dbReference>
<dbReference type="FunFam" id="1.10.510.10:FF:000024">
    <property type="entry name" value="Probable serine/threonine-protein kinase cot-1"/>
    <property type="match status" value="1"/>
</dbReference>
<evidence type="ECO:0000256" key="2">
    <source>
        <dbReference type="ARBA" id="ARBA00012513"/>
    </source>
</evidence>
<dbReference type="PROSITE" id="PS00107">
    <property type="entry name" value="PROTEIN_KINASE_ATP"/>
    <property type="match status" value="1"/>
</dbReference>
<dbReference type="PROSITE" id="PS50011">
    <property type="entry name" value="PROTEIN_KINASE_DOM"/>
    <property type="match status" value="1"/>
</dbReference>
<evidence type="ECO:0000256" key="1">
    <source>
        <dbReference type="ARBA" id="ARBA00005719"/>
    </source>
</evidence>
<evidence type="ECO:0000256" key="10">
    <source>
        <dbReference type="ARBA" id="ARBA00048679"/>
    </source>
</evidence>
<evidence type="ECO:0000256" key="7">
    <source>
        <dbReference type="ARBA" id="ARBA00022777"/>
    </source>
</evidence>
<name>A0A1B9GH04_9TREE</name>
<gene>
    <name evidence="16" type="ORF">I302_01805</name>
</gene>
<dbReference type="InterPro" id="IPR017441">
    <property type="entry name" value="Protein_kinase_ATP_BS"/>
</dbReference>
<evidence type="ECO:0000256" key="9">
    <source>
        <dbReference type="ARBA" id="ARBA00047899"/>
    </source>
</evidence>
<dbReference type="InterPro" id="IPR000719">
    <property type="entry name" value="Prot_kinase_dom"/>
</dbReference>
<dbReference type="RefSeq" id="XP_019051356.2">
    <property type="nucleotide sequence ID" value="XM_019188478.2"/>
</dbReference>
<dbReference type="EC" id="2.7.11.1" evidence="2"/>
<dbReference type="KEGG" id="kbi:30206204"/>
<keyword evidence="8 11" id="KW-0067">ATP-binding</keyword>
<evidence type="ECO:0000259" key="15">
    <source>
        <dbReference type="PROSITE" id="PS51285"/>
    </source>
</evidence>
<dbReference type="VEuPathDB" id="FungiDB:I302_01805"/>
<dbReference type="AlphaFoldDB" id="A0A1B9GH04"/>
<dbReference type="GO" id="GO:0004674">
    <property type="term" value="F:protein serine/threonine kinase activity"/>
    <property type="evidence" value="ECO:0007669"/>
    <property type="project" value="UniProtKB-KW"/>
</dbReference>
<evidence type="ECO:0000256" key="5">
    <source>
        <dbReference type="ARBA" id="ARBA00022679"/>
    </source>
</evidence>
<keyword evidence="4" id="KW-0597">Phosphoprotein</keyword>
<comment type="catalytic activity">
    <reaction evidence="9">
        <text>L-threonyl-[protein] + ATP = O-phospho-L-threonyl-[protein] + ADP + H(+)</text>
        <dbReference type="Rhea" id="RHEA:46608"/>
        <dbReference type="Rhea" id="RHEA-COMP:11060"/>
        <dbReference type="Rhea" id="RHEA-COMP:11605"/>
        <dbReference type="ChEBI" id="CHEBI:15378"/>
        <dbReference type="ChEBI" id="CHEBI:30013"/>
        <dbReference type="ChEBI" id="CHEBI:30616"/>
        <dbReference type="ChEBI" id="CHEBI:61977"/>
        <dbReference type="ChEBI" id="CHEBI:456216"/>
        <dbReference type="EC" id="2.7.11.1"/>
    </reaction>
</comment>
<evidence type="ECO:0000256" key="8">
    <source>
        <dbReference type="ARBA" id="ARBA00022840"/>
    </source>
</evidence>
<reference evidence="16" key="2">
    <citation type="submission" date="2014-01" db="EMBL/GenBank/DDBJ databases">
        <title>Evolution of pathogenesis and genome organization in the Tremellales.</title>
        <authorList>
            <person name="Cuomo C."/>
            <person name="Litvintseva A."/>
            <person name="Heitman J."/>
            <person name="Chen Y."/>
            <person name="Sun S."/>
            <person name="Springer D."/>
            <person name="Dromer F."/>
            <person name="Young S."/>
            <person name="Zeng Q."/>
            <person name="Chapman S."/>
            <person name="Gujja S."/>
            <person name="Saif S."/>
            <person name="Birren B."/>
        </authorList>
    </citation>
    <scope>NUCLEOTIDE SEQUENCE</scope>
    <source>
        <strain evidence="16">CBS 10118</strain>
    </source>
</reference>
<dbReference type="PROSITE" id="PS51285">
    <property type="entry name" value="AGC_KINASE_CTER"/>
    <property type="match status" value="1"/>
</dbReference>
<feature type="binding site" evidence="11">
    <location>
        <position position="525"/>
    </location>
    <ligand>
        <name>ATP</name>
        <dbReference type="ChEBI" id="CHEBI:30616"/>
    </ligand>
</feature>
<feature type="region of interest" description="Disordered" evidence="12">
    <location>
        <begin position="326"/>
        <end position="345"/>
    </location>
</feature>
<evidence type="ECO:0000256" key="6">
    <source>
        <dbReference type="ARBA" id="ARBA00022741"/>
    </source>
</evidence>
<proteinExistence type="inferred from homology"/>
<feature type="domain" description="Protein kinase" evidence="13">
    <location>
        <begin position="496"/>
        <end position="828"/>
    </location>
</feature>
<feature type="region of interest" description="Disordered" evidence="12">
    <location>
        <begin position="83"/>
        <end position="107"/>
    </location>
</feature>
<dbReference type="InterPro" id="IPR050236">
    <property type="entry name" value="Ser_Thr_kinase_AGC"/>
</dbReference>
<evidence type="ECO:0000256" key="11">
    <source>
        <dbReference type="PROSITE-ProRule" id="PRU10141"/>
    </source>
</evidence>
<sequence>MTTFTTSRPTPPPLIHSGYNDLVSLVASTPSKLGVNLASNPQSSKYNSPSPLLRGYPRLPDPLPRADSYVRLIQEEVTTRPFLPSSSSVARGGRARGYARGGGRVGAGNGREEWKVSELKKRKIDKKMIGYPTDFRHIFHASTFEEATELLLRWSIEGVGDKLGDPAWAYPIKELVKARAREQQARAVAAVVEATARTRDLANTDMEDLKAPGTLRVVNGLPSSIYSTTNTLLKSNNKARPTILTRTSGINAYNSRSTGKTSISPLLTGGSTPIAIANFQGYFDDASSTGHRVVRTPTSPLNHPIPFASPDLAKGNTKPLQIKKKSISALPTPIEASPTTKSEEAVIEDYPPLPSIEEKPSSPPTPSRRKDARPKAQEIFTTLPFRIIKPSLETLEKSMSIALYFEQYYHSLLKTPLVNVVGYSPPRAHSDDSKPVHPGNYVLNRARRLAKLESTFALPENRFMSDDEKMARREELQKEENRILRERRKKVDVKGFELGRVIGHGAFGVVRIARERESGRLVAMKQLRKADMLRKSQEGHVRAEKDLLAAAASRQLSSNVLGGDTDSLIRPSWIVQLYYAFQDTDHLYLVLEFMGGGDLLNLLVERDTFPEEMTKFYIAEMVLALEETHSLGFIHRDTKPDNFLFTKQGHIRISDFGLATDLHWAHDTSYYEHQRLAILRKHGIDLEYPSVKTKRMKKEDVEKIMGKEWLDKGQNLLTWREGKRRALAYSVCGTNSYMAPEVIRGQGYGFSCDWWSLGIIMYESLYGYPPFVSSSRHVTRQKILNWKTTLKFPPKPRLSPDCLDLMTSLLCEPEDRLGTTPLEKSSILTSSNKGSALNGRHANLAKGLGNDGAEMIKGHKWFKGIDFDNLHRQTPPYHPDLYAEDDTRHFDDDIPDEPLAPANGAAANATKDPLLRDKTHGAYLLEIRKNLAFKGWTFKSPSLGESRYGHLGELSHLKDISEDTLRGNGDWDENGNSNVTKSGMTSGTVRNRALSF</sequence>
<feature type="region of interest" description="Disordered" evidence="12">
    <location>
        <begin position="350"/>
        <end position="376"/>
    </location>
</feature>
<dbReference type="GO" id="GO:0007010">
    <property type="term" value="P:cytoskeleton organization"/>
    <property type="evidence" value="ECO:0007669"/>
    <property type="project" value="UniProtKB-ARBA"/>
</dbReference>
<evidence type="ECO:0000256" key="12">
    <source>
        <dbReference type="SAM" id="MobiDB-lite"/>
    </source>
</evidence>
<dbReference type="PANTHER" id="PTHR24356:SF400">
    <property type="entry name" value="SERINE_THREONINE-PROTEIN KINASE CBK1"/>
    <property type="match status" value="1"/>
</dbReference>
<dbReference type="InterPro" id="IPR000095">
    <property type="entry name" value="CRIB_dom"/>
</dbReference>
<dbReference type="InterPro" id="IPR000961">
    <property type="entry name" value="AGC-kinase_C"/>
</dbReference>
<protein>
    <recommendedName>
        <fullName evidence="2">non-specific serine/threonine protein kinase</fullName>
        <ecNumber evidence="2">2.7.11.1</ecNumber>
    </recommendedName>
</protein>
<dbReference type="Pfam" id="PF00069">
    <property type="entry name" value="Pkinase"/>
    <property type="match status" value="2"/>
</dbReference>
<feature type="compositionally biased region" description="Polar residues" evidence="12">
    <location>
        <begin position="974"/>
        <end position="987"/>
    </location>
</feature>
<keyword evidence="7 16" id="KW-0418">Kinase</keyword>
<dbReference type="PANTHER" id="PTHR24356">
    <property type="entry name" value="SERINE/THREONINE-PROTEIN KINASE"/>
    <property type="match status" value="1"/>
</dbReference>
<dbReference type="SUPFAM" id="SSF56112">
    <property type="entry name" value="Protein kinase-like (PK-like)"/>
    <property type="match status" value="1"/>
</dbReference>
<dbReference type="OrthoDB" id="3638488at2759"/>
<dbReference type="Gene3D" id="3.30.200.20">
    <property type="entry name" value="Phosphorylase Kinase, domain 1"/>
    <property type="match status" value="1"/>
</dbReference>
<reference evidence="16" key="1">
    <citation type="submission" date="2013-07" db="EMBL/GenBank/DDBJ databases">
        <title>The Genome Sequence of Cryptococcus bestiolae CBS10118.</title>
        <authorList>
            <consortium name="The Broad Institute Genome Sequencing Platform"/>
            <person name="Cuomo C."/>
            <person name="Litvintseva A."/>
            <person name="Chen Y."/>
            <person name="Heitman J."/>
            <person name="Sun S."/>
            <person name="Springer D."/>
            <person name="Dromer F."/>
            <person name="Young S.K."/>
            <person name="Zeng Q."/>
            <person name="Gargeya S."/>
            <person name="Fitzgerald M."/>
            <person name="Abouelleil A."/>
            <person name="Alvarado L."/>
            <person name="Berlin A.M."/>
            <person name="Chapman S.B."/>
            <person name="Dewar J."/>
            <person name="Goldberg J."/>
            <person name="Griggs A."/>
            <person name="Gujja S."/>
            <person name="Hansen M."/>
            <person name="Howarth C."/>
            <person name="Imamovic A."/>
            <person name="Larimer J."/>
            <person name="McCowan C."/>
            <person name="Murphy C."/>
            <person name="Pearson M."/>
            <person name="Priest M."/>
            <person name="Roberts A."/>
            <person name="Saif S."/>
            <person name="Shea T."/>
            <person name="Sykes S."/>
            <person name="Wortman J."/>
            <person name="Nusbaum C."/>
            <person name="Birren B."/>
        </authorList>
    </citation>
    <scope>NUCLEOTIDE SEQUENCE [LARGE SCALE GENOMIC DNA]</scope>
    <source>
        <strain evidence="16">CBS 10118</strain>
    </source>
</reference>
<keyword evidence="3" id="KW-0723">Serine/threonine-protein kinase</keyword>
<dbReference type="EMBL" id="KI894018">
    <property type="protein sequence ID" value="OCF30286.1"/>
    <property type="molecule type" value="Genomic_DNA"/>
</dbReference>
<feature type="region of interest" description="Disordered" evidence="12">
    <location>
        <begin position="966"/>
        <end position="987"/>
    </location>
</feature>
<dbReference type="STRING" id="1296100.A0A1B9GH04"/>
<evidence type="ECO:0000313" key="16">
    <source>
        <dbReference type="EMBL" id="OCF30286.1"/>
    </source>
</evidence>
<evidence type="ECO:0000256" key="4">
    <source>
        <dbReference type="ARBA" id="ARBA00022553"/>
    </source>
</evidence>
<comment type="similarity">
    <text evidence="1">Belongs to the protein kinase superfamily. AGC Ser/Thr protein kinase family. DMPK subfamily.</text>
</comment>
<keyword evidence="5" id="KW-0808">Transferase</keyword>
<feature type="domain" description="AGC-kinase C-terminal" evidence="15">
    <location>
        <begin position="863"/>
        <end position="948"/>
    </location>
</feature>
<accession>A0A1B9GH04</accession>
<evidence type="ECO:0000256" key="3">
    <source>
        <dbReference type="ARBA" id="ARBA00022527"/>
    </source>
</evidence>
<keyword evidence="6 11" id="KW-0547">Nucleotide-binding</keyword>
<dbReference type="GO" id="GO:0035556">
    <property type="term" value="P:intracellular signal transduction"/>
    <property type="evidence" value="ECO:0007669"/>
    <property type="project" value="TreeGrafter"/>
</dbReference>
<organism evidence="16">
    <name type="scientific">Kwoniella bestiolae CBS 10118</name>
    <dbReference type="NCBI Taxonomy" id="1296100"/>
    <lineage>
        <taxon>Eukaryota</taxon>
        <taxon>Fungi</taxon>
        <taxon>Dikarya</taxon>
        <taxon>Basidiomycota</taxon>
        <taxon>Agaricomycotina</taxon>
        <taxon>Tremellomycetes</taxon>
        <taxon>Tremellales</taxon>
        <taxon>Cryptococcaceae</taxon>
        <taxon>Kwoniella</taxon>
    </lineage>
</organism>
<dbReference type="GeneID" id="30206204"/>
<dbReference type="Gene3D" id="1.10.510.10">
    <property type="entry name" value="Transferase(Phosphotransferase) domain 1"/>
    <property type="match status" value="1"/>
</dbReference>
<dbReference type="CDD" id="cd05573">
    <property type="entry name" value="STKc_ROCK_NDR_like"/>
    <property type="match status" value="1"/>
</dbReference>
<comment type="catalytic activity">
    <reaction evidence="10">
        <text>L-seryl-[protein] + ATP = O-phospho-L-seryl-[protein] + ADP + H(+)</text>
        <dbReference type="Rhea" id="RHEA:17989"/>
        <dbReference type="Rhea" id="RHEA-COMP:9863"/>
        <dbReference type="Rhea" id="RHEA-COMP:11604"/>
        <dbReference type="ChEBI" id="CHEBI:15378"/>
        <dbReference type="ChEBI" id="CHEBI:29999"/>
        <dbReference type="ChEBI" id="CHEBI:30616"/>
        <dbReference type="ChEBI" id="CHEBI:83421"/>
        <dbReference type="ChEBI" id="CHEBI:456216"/>
        <dbReference type="EC" id="2.7.11.1"/>
    </reaction>
</comment>
<dbReference type="InterPro" id="IPR011009">
    <property type="entry name" value="Kinase-like_dom_sf"/>
</dbReference>
<dbReference type="GO" id="GO:0005524">
    <property type="term" value="F:ATP binding"/>
    <property type="evidence" value="ECO:0007669"/>
    <property type="project" value="UniProtKB-UniRule"/>
</dbReference>
<evidence type="ECO:0000259" key="14">
    <source>
        <dbReference type="PROSITE" id="PS50108"/>
    </source>
</evidence>